<accession>A0A7W9UPS2</accession>
<keyword evidence="1" id="KW-0479">Metal-binding</keyword>
<dbReference type="SUPFAM" id="SSF101478">
    <property type="entry name" value="ADP-ribosylglycohydrolase"/>
    <property type="match status" value="1"/>
</dbReference>
<dbReference type="PANTHER" id="PTHR16222:SF12">
    <property type="entry name" value="ADP-RIBOSYLGLYCOHYDROLASE-RELATED"/>
    <property type="match status" value="1"/>
</dbReference>
<dbReference type="Proteomes" id="UP000585836">
    <property type="component" value="Unassembled WGS sequence"/>
</dbReference>
<proteinExistence type="predicted"/>
<protein>
    <submittedName>
        <fullName evidence="2">ADP-ribosylglycohydrolase</fullName>
    </submittedName>
</protein>
<feature type="binding site" evidence="1">
    <location>
        <position position="163"/>
    </location>
    <ligand>
        <name>Mg(2+)</name>
        <dbReference type="ChEBI" id="CHEBI:18420"/>
        <label>1</label>
    </ligand>
</feature>
<organism evidence="2 3">
    <name type="scientific">Streptomyces echinatus</name>
    <dbReference type="NCBI Taxonomy" id="67293"/>
    <lineage>
        <taxon>Bacteria</taxon>
        <taxon>Bacillati</taxon>
        <taxon>Actinomycetota</taxon>
        <taxon>Actinomycetes</taxon>
        <taxon>Kitasatosporales</taxon>
        <taxon>Streptomycetaceae</taxon>
        <taxon>Streptomyces</taxon>
    </lineage>
</organism>
<evidence type="ECO:0000256" key="1">
    <source>
        <dbReference type="PIRSR" id="PIRSR605502-1"/>
    </source>
</evidence>
<comment type="caution">
    <text evidence="2">The sequence shown here is derived from an EMBL/GenBank/DDBJ whole genome shotgun (WGS) entry which is preliminary data.</text>
</comment>
<feature type="binding site" evidence="1">
    <location>
        <position position="165"/>
    </location>
    <ligand>
        <name>Mg(2+)</name>
        <dbReference type="ChEBI" id="CHEBI:18420"/>
        <label>1</label>
    </ligand>
</feature>
<name>A0A7W9UPS2_9ACTN</name>
<comment type="cofactor">
    <cofactor evidence="1">
        <name>Mg(2+)</name>
        <dbReference type="ChEBI" id="CHEBI:18420"/>
    </cofactor>
    <text evidence="1">Binds 2 magnesium ions per subunit.</text>
</comment>
<dbReference type="AlphaFoldDB" id="A0A7W9UPS2"/>
<gene>
    <name evidence="2" type="ORF">FHS34_002111</name>
</gene>
<dbReference type="GO" id="GO:0046872">
    <property type="term" value="F:metal ion binding"/>
    <property type="evidence" value="ECO:0007669"/>
    <property type="project" value="UniProtKB-KW"/>
</dbReference>
<evidence type="ECO:0000313" key="3">
    <source>
        <dbReference type="Proteomes" id="UP000585836"/>
    </source>
</evidence>
<feature type="binding site" evidence="1">
    <location>
        <position position="380"/>
    </location>
    <ligand>
        <name>Mg(2+)</name>
        <dbReference type="ChEBI" id="CHEBI:18420"/>
        <label>1</label>
    </ligand>
</feature>
<dbReference type="EMBL" id="JACHJK010000003">
    <property type="protein sequence ID" value="MBB5926655.1"/>
    <property type="molecule type" value="Genomic_DNA"/>
</dbReference>
<dbReference type="InterPro" id="IPR050792">
    <property type="entry name" value="ADP-ribosylglycohydrolase"/>
</dbReference>
<dbReference type="Pfam" id="PF03747">
    <property type="entry name" value="ADP_ribosyl_GH"/>
    <property type="match status" value="1"/>
</dbReference>
<feature type="binding site" evidence="1">
    <location>
        <position position="377"/>
    </location>
    <ligand>
        <name>Mg(2+)</name>
        <dbReference type="ChEBI" id="CHEBI:18420"/>
        <label>1</label>
    </ligand>
</feature>
<reference evidence="2 3" key="1">
    <citation type="submission" date="2020-08" db="EMBL/GenBank/DDBJ databases">
        <title>Genomic Encyclopedia of Type Strains, Phase III (KMG-III): the genomes of soil and plant-associated and newly described type strains.</title>
        <authorList>
            <person name="Whitman W."/>
        </authorList>
    </citation>
    <scope>NUCLEOTIDE SEQUENCE [LARGE SCALE GENOMIC DNA]</scope>
    <source>
        <strain evidence="2 3">CECT 3313</strain>
    </source>
</reference>
<keyword evidence="2" id="KW-0378">Hydrolase</keyword>
<dbReference type="GO" id="GO:0016787">
    <property type="term" value="F:hydrolase activity"/>
    <property type="evidence" value="ECO:0007669"/>
    <property type="project" value="UniProtKB-KW"/>
</dbReference>
<dbReference type="InterPro" id="IPR036705">
    <property type="entry name" value="Ribosyl_crysJ1_sf"/>
</dbReference>
<feature type="binding site" evidence="1">
    <location>
        <position position="379"/>
    </location>
    <ligand>
        <name>Mg(2+)</name>
        <dbReference type="ChEBI" id="CHEBI:18420"/>
        <label>1</label>
    </ligand>
</feature>
<sequence>MRVEPDDCQAVAMASDGASDRRRLDTAVATQNEQRVVVASAQRGPGCIQRADQHIEVAYAVLVLSGTGVGLHDGASRRGEQRAQPVRTLGQQKPVHTDIGVRERRRAAILPPVINVPTAVLDSLYGLAFGDAFGDRWFGILRRDGPAGLEARTLPPEPLWRWSDDTAQALVLVRELAEGGGVVDQDRLAQRFAAAYADDTHRGYGASMHDVLRRIGAGEPWQEVVAGQFGGQGSWGNGAAMRAAPLGAWHSADLDAVAEQAARQGAVSHHHPEAVTGAVAVALAAALATRSRGGHAPARPDFLQAVAERLPDSDVRSGVRVAARMPEHTSVRHAAEVLGSGYRMSGPDTVPYALWCAAGHLDDLHEGLWLTVAGRGDIDTTCAIAGGVIAARTGVAALPPAWHAACEPLPPIVTE</sequence>
<dbReference type="InterPro" id="IPR005502">
    <property type="entry name" value="Ribosyl_crysJ1"/>
</dbReference>
<keyword evidence="3" id="KW-1185">Reference proteome</keyword>
<dbReference type="Gene3D" id="1.10.4080.10">
    <property type="entry name" value="ADP-ribosylation/Crystallin J1"/>
    <property type="match status" value="1"/>
</dbReference>
<evidence type="ECO:0000313" key="2">
    <source>
        <dbReference type="EMBL" id="MBB5926655.1"/>
    </source>
</evidence>
<dbReference type="PANTHER" id="PTHR16222">
    <property type="entry name" value="ADP-RIBOSYLGLYCOHYDROLASE"/>
    <property type="match status" value="1"/>
</dbReference>
<keyword evidence="1" id="KW-0460">Magnesium</keyword>
<feature type="binding site" evidence="1">
    <location>
        <position position="164"/>
    </location>
    <ligand>
        <name>Mg(2+)</name>
        <dbReference type="ChEBI" id="CHEBI:18420"/>
        <label>1</label>
    </ligand>
</feature>